<proteinExistence type="predicted"/>
<sequence>MGGNSALTLAIATILSLKANSKVAVFMSPEMVMEGGLVSNKNYLDIDFPRGHIGVKGVNAELVDERGNPVPLDEAYLHHWVIQRYIATTRDDANLSIIRNSGICDAAVTQYFGLGAETYGIQVGDPAGIPRRLVPIVAVTGAFYIQRHGRCSPYFLKSFRNSKHIEVLAIAEDMELECDIASCDVGNDKIGCIVSRSVSVSLPKWWRCDLWGWPPTYRGNRHNLIWRAVFKDILEF</sequence>
<dbReference type="InterPro" id="IPR011692">
    <property type="entry name" value="Stress_up-reg_Nod19"/>
</dbReference>
<dbReference type="Proteomes" id="UP000298416">
    <property type="component" value="Unassembled WGS sequence"/>
</dbReference>
<keyword evidence="1" id="KW-0732">Signal</keyword>
<reference evidence="2" key="1">
    <citation type="submission" date="2018-01" db="EMBL/GenBank/DDBJ databases">
        <authorList>
            <person name="Mao J.F."/>
        </authorList>
    </citation>
    <scope>NUCLEOTIDE SEQUENCE</scope>
    <source>
        <strain evidence="2">Huo1</strain>
        <tissue evidence="2">Leaf</tissue>
    </source>
</reference>
<evidence type="ECO:0000313" key="3">
    <source>
        <dbReference type="Proteomes" id="UP000298416"/>
    </source>
</evidence>
<protein>
    <submittedName>
        <fullName evidence="2">Uncharacterized protein</fullName>
    </submittedName>
</protein>
<dbReference type="AlphaFoldDB" id="A0A8X8Y0T1"/>
<feature type="signal peptide" evidence="1">
    <location>
        <begin position="1"/>
        <end position="21"/>
    </location>
</feature>
<organism evidence="2">
    <name type="scientific">Salvia splendens</name>
    <name type="common">Scarlet sage</name>
    <dbReference type="NCBI Taxonomy" id="180675"/>
    <lineage>
        <taxon>Eukaryota</taxon>
        <taxon>Viridiplantae</taxon>
        <taxon>Streptophyta</taxon>
        <taxon>Embryophyta</taxon>
        <taxon>Tracheophyta</taxon>
        <taxon>Spermatophyta</taxon>
        <taxon>Magnoliopsida</taxon>
        <taxon>eudicotyledons</taxon>
        <taxon>Gunneridae</taxon>
        <taxon>Pentapetalae</taxon>
        <taxon>asterids</taxon>
        <taxon>lamiids</taxon>
        <taxon>Lamiales</taxon>
        <taxon>Lamiaceae</taxon>
        <taxon>Nepetoideae</taxon>
        <taxon>Mentheae</taxon>
        <taxon>Salviinae</taxon>
        <taxon>Salvia</taxon>
        <taxon>Salvia subgen. Calosphace</taxon>
        <taxon>core Calosphace</taxon>
    </lineage>
</organism>
<dbReference type="PANTHER" id="PTHR33390:SF1">
    <property type="entry name" value="STRESS UP-REGULATED NOD 19 PROTEIN"/>
    <property type="match status" value="1"/>
</dbReference>
<keyword evidence="3" id="KW-1185">Reference proteome</keyword>
<dbReference type="PANTHER" id="PTHR33390">
    <property type="entry name" value="STRESS UP-REGULATED NOD 19 PROTEIN"/>
    <property type="match status" value="1"/>
</dbReference>
<evidence type="ECO:0000256" key="1">
    <source>
        <dbReference type="SAM" id="SignalP"/>
    </source>
</evidence>
<accession>A0A8X8Y0T1</accession>
<gene>
    <name evidence="2" type="ORF">SASPL_117996</name>
</gene>
<dbReference type="Pfam" id="PF07712">
    <property type="entry name" value="SURNod19"/>
    <property type="match status" value="1"/>
</dbReference>
<feature type="chain" id="PRO_5036449993" evidence="1">
    <location>
        <begin position="22"/>
        <end position="236"/>
    </location>
</feature>
<reference evidence="2" key="2">
    <citation type="submission" date="2020-08" db="EMBL/GenBank/DDBJ databases">
        <title>Plant Genome Project.</title>
        <authorList>
            <person name="Zhang R.-G."/>
        </authorList>
    </citation>
    <scope>NUCLEOTIDE SEQUENCE</scope>
    <source>
        <strain evidence="2">Huo1</strain>
        <tissue evidence="2">Leaf</tissue>
    </source>
</reference>
<name>A0A8X8Y0T1_SALSN</name>
<dbReference type="EMBL" id="PNBA02000006">
    <property type="protein sequence ID" value="KAG6421443.1"/>
    <property type="molecule type" value="Genomic_DNA"/>
</dbReference>
<evidence type="ECO:0000313" key="2">
    <source>
        <dbReference type="EMBL" id="KAG6421443.1"/>
    </source>
</evidence>
<comment type="caution">
    <text evidence="2">The sequence shown here is derived from an EMBL/GenBank/DDBJ whole genome shotgun (WGS) entry which is preliminary data.</text>
</comment>